<dbReference type="Pfam" id="PF00571">
    <property type="entry name" value="CBS"/>
    <property type="match status" value="2"/>
</dbReference>
<protein>
    <submittedName>
        <fullName evidence="4">SpoIIE family protein phosphatase</fullName>
    </submittedName>
</protein>
<dbReference type="PANTHER" id="PTHR43156">
    <property type="entry name" value="STAGE II SPORULATION PROTEIN E-RELATED"/>
    <property type="match status" value="1"/>
</dbReference>
<dbReference type="PANTHER" id="PTHR43156:SF2">
    <property type="entry name" value="STAGE II SPORULATION PROTEIN E"/>
    <property type="match status" value="1"/>
</dbReference>
<dbReference type="InterPro" id="IPR046342">
    <property type="entry name" value="CBS_dom_sf"/>
</dbReference>
<feature type="domain" description="CBS" evidence="3">
    <location>
        <begin position="67"/>
        <end position="124"/>
    </location>
</feature>
<keyword evidence="2" id="KW-0129">CBS domain</keyword>
<keyword evidence="1" id="KW-0378">Hydrolase</keyword>
<evidence type="ECO:0000313" key="4">
    <source>
        <dbReference type="EMBL" id="MBA2224638.1"/>
    </source>
</evidence>
<dbReference type="InterPro" id="IPR044725">
    <property type="entry name" value="CBSX3_CBS_dom"/>
</dbReference>
<dbReference type="SMART" id="SM00331">
    <property type="entry name" value="PP2C_SIG"/>
    <property type="match status" value="1"/>
</dbReference>
<feature type="domain" description="CBS" evidence="3">
    <location>
        <begin position="1"/>
        <end position="63"/>
    </location>
</feature>
<evidence type="ECO:0000259" key="3">
    <source>
        <dbReference type="PROSITE" id="PS51371"/>
    </source>
</evidence>
<dbReference type="InterPro" id="IPR000644">
    <property type="entry name" value="CBS_dom"/>
</dbReference>
<dbReference type="InterPro" id="IPR036457">
    <property type="entry name" value="PPM-type-like_dom_sf"/>
</dbReference>
<evidence type="ECO:0000256" key="2">
    <source>
        <dbReference type="PROSITE-ProRule" id="PRU00703"/>
    </source>
</evidence>
<dbReference type="SUPFAM" id="SSF81606">
    <property type="entry name" value="PP2C-like"/>
    <property type="match status" value="1"/>
</dbReference>
<proteinExistence type="predicted"/>
<dbReference type="EMBL" id="JACEFB010000001">
    <property type="protein sequence ID" value="MBA2224638.1"/>
    <property type="molecule type" value="Genomic_DNA"/>
</dbReference>
<dbReference type="InterPro" id="IPR052016">
    <property type="entry name" value="Bact_Sigma-Reg"/>
</dbReference>
<keyword evidence="5" id="KW-1185">Reference proteome</keyword>
<reference evidence="4 5" key="1">
    <citation type="submission" date="2020-07" db="EMBL/GenBank/DDBJ databases">
        <title>Thermogemmata thermophila gen. nov., sp. nov., a novel moderate thermophilic planctomycete from a Kamchatka hot spring.</title>
        <authorList>
            <person name="Elcheninov A.G."/>
            <person name="Podosokorskaya O.A."/>
            <person name="Kovaleva O.L."/>
            <person name="Novikov A."/>
            <person name="Bonch-Osmolovskaya E.A."/>
            <person name="Toshchakov S.V."/>
            <person name="Kublanov I.V."/>
        </authorList>
    </citation>
    <scope>NUCLEOTIDE SEQUENCE [LARGE SCALE GENOMIC DNA]</scope>
    <source>
        <strain evidence="4 5">2918</strain>
    </source>
</reference>
<dbReference type="Gene3D" id="3.10.580.10">
    <property type="entry name" value="CBS-domain"/>
    <property type="match status" value="1"/>
</dbReference>
<gene>
    <name evidence="4" type="ORF">H0921_00505</name>
</gene>
<name>A0A7V8VAU9_9BACT</name>
<dbReference type="SUPFAM" id="SSF54631">
    <property type="entry name" value="CBS-domain pair"/>
    <property type="match status" value="1"/>
</dbReference>
<dbReference type="Proteomes" id="UP000542342">
    <property type="component" value="Unassembled WGS sequence"/>
</dbReference>
<evidence type="ECO:0000313" key="5">
    <source>
        <dbReference type="Proteomes" id="UP000542342"/>
    </source>
</evidence>
<dbReference type="SMART" id="SM00116">
    <property type="entry name" value="CBS"/>
    <property type="match status" value="2"/>
</dbReference>
<dbReference type="Pfam" id="PF07228">
    <property type="entry name" value="SpoIIE"/>
    <property type="match status" value="1"/>
</dbReference>
<evidence type="ECO:0000256" key="1">
    <source>
        <dbReference type="ARBA" id="ARBA00022801"/>
    </source>
</evidence>
<comment type="caution">
    <text evidence="4">The sequence shown here is derived from an EMBL/GenBank/DDBJ whole genome shotgun (WGS) entry which is preliminary data.</text>
</comment>
<accession>A0A7V8VAU9</accession>
<dbReference type="PROSITE" id="PS51371">
    <property type="entry name" value="CBS"/>
    <property type="match status" value="2"/>
</dbReference>
<dbReference type="CDD" id="cd04623">
    <property type="entry name" value="CBS_pair_bac_euk"/>
    <property type="match status" value="1"/>
</dbReference>
<sequence length="389" mass="43798">MESQPVTVSPDCPLREVLLLMNERRIGSVLVTDSERRLLGIFTERDLLRRIVAAPSDWLCHPVSEWMTPHPHTIGPDLDWEEAIVRMERLRVRHLPVVENGVVVGIISTRLLMARRTDYLHRQVEARTRALKQLNDELLARDAELRHNLKAAARFQTRLLLPSEPPTWPELSWGIHYAPLDHLGGDYYDVARPDPNHLGFLIADASGHSIAAMMVAIISRIAFSEVAPTTISPGQVLAAMNERLQNLADDRFVTAFYGVLDRSTGQLTFANAGHPSPLHFVAAIGEVKLLRATGFMLGIMPGEQFREKCVQLGAGDRLVFYTDGLIEARNEIGETYGMERLKDCLQRHGYESPDFLCRAILEDQRRFCGQQPLQDDLTLVVTAYTGQPR</sequence>
<dbReference type="InterPro" id="IPR001932">
    <property type="entry name" value="PPM-type_phosphatase-like_dom"/>
</dbReference>
<dbReference type="GO" id="GO:0016791">
    <property type="term" value="F:phosphatase activity"/>
    <property type="evidence" value="ECO:0007669"/>
    <property type="project" value="TreeGrafter"/>
</dbReference>
<organism evidence="4 5">
    <name type="scientific">Thermogemmata fonticola</name>
    <dbReference type="NCBI Taxonomy" id="2755323"/>
    <lineage>
        <taxon>Bacteria</taxon>
        <taxon>Pseudomonadati</taxon>
        <taxon>Planctomycetota</taxon>
        <taxon>Planctomycetia</taxon>
        <taxon>Gemmatales</taxon>
        <taxon>Gemmataceae</taxon>
        <taxon>Thermogemmata</taxon>
    </lineage>
</organism>
<dbReference type="Gene3D" id="3.60.40.10">
    <property type="entry name" value="PPM-type phosphatase domain"/>
    <property type="match status" value="1"/>
</dbReference>
<dbReference type="AlphaFoldDB" id="A0A7V8VAU9"/>